<proteinExistence type="predicted"/>
<dbReference type="SMART" id="SM00230">
    <property type="entry name" value="CysPc"/>
    <property type="match status" value="1"/>
</dbReference>
<dbReference type="Gene3D" id="3.90.70.10">
    <property type="entry name" value="Cysteine proteinases"/>
    <property type="match status" value="1"/>
</dbReference>
<evidence type="ECO:0000259" key="6">
    <source>
        <dbReference type="PROSITE" id="PS50203"/>
    </source>
</evidence>
<evidence type="ECO:0000256" key="1">
    <source>
        <dbReference type="ARBA" id="ARBA00022670"/>
    </source>
</evidence>
<comment type="caution">
    <text evidence="7">The sequence shown here is derived from an EMBL/GenBank/DDBJ whole genome shotgun (WGS) entry which is preliminary data.</text>
</comment>
<feature type="active site" evidence="4">
    <location>
        <position position="1349"/>
    </location>
</feature>
<evidence type="ECO:0000256" key="2">
    <source>
        <dbReference type="ARBA" id="ARBA00022801"/>
    </source>
</evidence>
<sequence>MGCINSKIKEKRKIKRRKKEKCNLIGNIERNNVGNKNVSTYLIKEKNNGEHFDYKNNKNIEHNNDNIYNNDNNNINYNSPYIYNVNNKITNNVDNSKERLYYKKNIFKNISNKCSDKKLPTSSDKENDSYVIKNSTNDKSIKNNDNNNNNIFLFKDINDNKLNKSYYYNDVYKNIESNKFDICRSRSMDLDNINMSYKLTQDKKKYKIKNYDNNKKKNDKLVKNSFSNIIHTISNTLLNRKSYIDNKYKKQKKLQSTHDVFTSYNNNKNDNFIDDHLKKFQNENDFYMLYLKNNYKNKKEEEKLLKSMKKNKDLLMYYHDFKNIILKRNSFLYIYEYYKYNCDVFNLLSLMPSHISENKQASKILFESSFIGKYIILPWIDNDPDIKNNLYLKYVQNYLDIKEQIQEINHTTYKNKQNEQLSYCNLFNNSINNNNHDDYYNLKKKRSHKKYKNQSNFSYTSLLCSHLYENKKKGIVLNKMNKKNLYLRKRNENKNIHVTTNKTNLSLHNIFKNNIRNNLMYNNTKESYIKIKKIKNKKKIKKMNNINNINNIKDSEKGNIKNEHSTHEQKDFLIHSKDIYKIDMTLNDMFNQNTKIKSINHIDDIGINEYTNNKNHNKNKLNDKKQNNINEKHYHNTHGINTFITPNDDNKKNDKCDHNIYDYYITSSIDTFNSRPFSSSNQYENNNDDKKKRENSKINATYQKKKQNKKNNNNNNSNIYNIVKPSFLFEASYIEESNQANIMEHKKYQNDEKGLRILMKDSRNEKNIKMEYINDIQYNNLEYYNKERDNKIYDLHTYRNYKSEKEEKHYAQNVENEKEGIGEKNKSKSYLKSNTSKYKKIENNSYNKNVYNNNGSDNKIEKYEQNDKQKKYKHKELKNIKLEWEKCLLDNCDHKYIVNEDCIKKNYMCCKKCDKKRCIFHYVNGFKLYGWLNYKWTDPDGFLELSIRQKKKFDSWKRLSDLYENPIVMSPYLYNNCIRQGFVADCSFLSSLTVLIEYEKKHKIPVISSIITPCTWNYLSVNKTWPIFNPCGMYICRLHCNGIQRKIIIDDYVPVKNNNSLLVAYSNNQKELWVTLLEKAFVKLMGGSYSMFGSNPGSDLYYLTGWIPVTISLKSKISSSPPSFDKHSMHSLIRDEYIDGYNDGYIDGCTYKSEIVMINNKCECGKNDEYIDDTRYNYNNKKDDDQYDNDDNIAYNDNNYNYNYCCFYKDDYEIGNKLEKQFLKEELTTMDFSKYMNGSVDNYSDLIKRGGYKTLGINYEEGKYEEYEQYDSYEEYDEKWDSVWNNIYDGIKKGKCVVCLGTLELKDAAPSGLDYPEGVSISTGIVTRHAYSILNIEDYNGDKLLYIKNPWGCIRWKGRYSHNDIETWTKELQKKLNYSLEKAISKDDGCFWIPWKDVIKYFSHIYICWNSVIFPYQFEIHTKWENNNLLNSSILLDDTHLVAYNPQFALHLNVRKQDLSEDGLYYIGKKPIEVWILLSRHVRERKSDVSQKYLALHVHAGNDRIICPLFPIKQGIYSNGECTFIKLIIGGKDDLMSINMMSESKKEMNKNNIQNVENTKNLENIKKGVNMNNMLNNVQKGNSTHSSGKNNNVIIANDQRNNMIPNRNNNHHRDNNNHHRDNNNHYRDNNDHHGDNDYNCVNDEKQNFENDPDVLRNVDYVLIVSQYSQKEEFNFTLKVFSHTHLSLYEIPPLFPDNYSSLYFKGKWTNKSAGGCSNNLWSYFRNPHVRLYVPECTRFYIFLECSQEHSVNLRIFKGNTSSPRSLKKGDIISSGPYKAGCCYIECTLESGIYCLMPSLYRANVTGNYQICIHYPNNKEKPILYFIPYSYIVPPFSFFKYELVHLYSLKNYSVILFHTTCMTLLSLRITFFQNMDIKGIPFVNIYKRISDSNKTTDDCESGNIIKNNSFITCINYNNSIYKLIEKCNIHGNTGNDVLPLSTCAYDYYIKFNSVLIPLVELEKEEASYLLLITTNIKDDILYNHEAHFISDKQIFVDKFYPPQ</sequence>
<evidence type="ECO:0000256" key="4">
    <source>
        <dbReference type="PROSITE-ProRule" id="PRU00239"/>
    </source>
</evidence>
<evidence type="ECO:0000313" key="7">
    <source>
        <dbReference type="EMBL" id="KYN97383.1"/>
    </source>
</evidence>
<name>A0A151LEJ8_9APIC</name>
<organism evidence="7 8">
    <name type="scientific">Plasmodium gaboni</name>
    <dbReference type="NCBI Taxonomy" id="647221"/>
    <lineage>
        <taxon>Eukaryota</taxon>
        <taxon>Sar</taxon>
        <taxon>Alveolata</taxon>
        <taxon>Apicomplexa</taxon>
        <taxon>Aconoidasida</taxon>
        <taxon>Haemosporida</taxon>
        <taxon>Plasmodiidae</taxon>
        <taxon>Plasmodium</taxon>
        <taxon>Plasmodium (Laverania)</taxon>
    </lineage>
</organism>
<dbReference type="KEGG" id="pgab:PGSY75_1362400"/>
<dbReference type="EMBL" id="LVLB01000014">
    <property type="protein sequence ID" value="KYN97383.1"/>
    <property type="molecule type" value="Genomic_DNA"/>
</dbReference>
<dbReference type="GeneID" id="29778233"/>
<dbReference type="InterPro" id="IPR001300">
    <property type="entry name" value="Peptidase_C2_calpain_cat"/>
</dbReference>
<feature type="active site" evidence="4">
    <location>
        <position position="986"/>
    </location>
</feature>
<reference evidence="7 8" key="1">
    <citation type="journal article" date="2016" name="Nat. Commun.">
        <title>Genomes of cryptic chimpanzee Plasmodium species reveal key evolutionary events leading to human malaria.</title>
        <authorList>
            <person name="Sundararaman S.A."/>
            <person name="Plenderleith L.J."/>
            <person name="Liu W."/>
            <person name="Loy D.E."/>
            <person name="Learn G.H."/>
            <person name="Li Y."/>
            <person name="Shaw K.S."/>
            <person name="Ayouba A."/>
            <person name="Peeters M."/>
            <person name="Speede S."/>
            <person name="Shaw G.M."/>
            <person name="Bushman F.D."/>
            <person name="Brisson D."/>
            <person name="Rayner J.C."/>
            <person name="Sharp P.M."/>
            <person name="Hahn B.H."/>
        </authorList>
    </citation>
    <scope>NUCLEOTIDE SEQUENCE [LARGE SCALE GENOMIC DNA]</scope>
    <source>
        <strain evidence="7 8">SY75</strain>
    </source>
</reference>
<dbReference type="GO" id="GO:0004198">
    <property type="term" value="F:calcium-dependent cysteine-type endopeptidase activity"/>
    <property type="evidence" value="ECO:0007669"/>
    <property type="project" value="InterPro"/>
</dbReference>
<feature type="region of interest" description="Disordered" evidence="5">
    <location>
        <begin position="675"/>
        <end position="695"/>
    </location>
</feature>
<dbReference type="InterPro" id="IPR051297">
    <property type="entry name" value="PalB/RIM13"/>
</dbReference>
<evidence type="ECO:0000256" key="3">
    <source>
        <dbReference type="ARBA" id="ARBA00022807"/>
    </source>
</evidence>
<protein>
    <submittedName>
        <fullName evidence="7">Calpain</fullName>
    </submittedName>
</protein>
<feature type="compositionally biased region" description="Polar residues" evidence="5">
    <location>
        <begin position="675"/>
        <end position="684"/>
    </location>
</feature>
<dbReference type="Gene3D" id="2.60.120.380">
    <property type="match status" value="1"/>
</dbReference>
<feature type="compositionally biased region" description="Basic and acidic residues" evidence="5">
    <location>
        <begin position="1611"/>
        <end position="1640"/>
    </location>
</feature>
<keyword evidence="1 4" id="KW-0645">Protease</keyword>
<dbReference type="SUPFAM" id="SSF49758">
    <property type="entry name" value="Calpain large subunit, middle domain (domain III)"/>
    <property type="match status" value="2"/>
</dbReference>
<dbReference type="RefSeq" id="XP_018640388.1">
    <property type="nucleotide sequence ID" value="XM_018787646.1"/>
</dbReference>
<dbReference type="Proteomes" id="UP000076004">
    <property type="component" value="Chromosome 13"/>
</dbReference>
<dbReference type="PANTHER" id="PTHR46143">
    <property type="entry name" value="CALPAIN-7"/>
    <property type="match status" value="1"/>
</dbReference>
<feature type="domain" description="Calpain catalytic" evidence="6">
    <location>
        <begin position="955"/>
        <end position="1411"/>
    </location>
</feature>
<keyword evidence="3 4" id="KW-0788">Thiol protease</keyword>
<gene>
    <name evidence="7" type="ORF">PGSY75_1362400</name>
</gene>
<dbReference type="InterPro" id="IPR036213">
    <property type="entry name" value="Calpain_III_sf"/>
</dbReference>
<dbReference type="VEuPathDB" id="PlasmoDB:PGABG01_1360100"/>
<evidence type="ECO:0000256" key="5">
    <source>
        <dbReference type="SAM" id="MobiDB-lite"/>
    </source>
</evidence>
<dbReference type="VEuPathDB" id="PlasmoDB:PGSY75_1362400"/>
<keyword evidence="2 4" id="KW-0378">Hydrolase</keyword>
<dbReference type="PROSITE" id="PS50203">
    <property type="entry name" value="CALPAIN_CAT"/>
    <property type="match status" value="1"/>
</dbReference>
<dbReference type="InterPro" id="IPR038765">
    <property type="entry name" value="Papain-like_cys_pep_sf"/>
</dbReference>
<dbReference type="SUPFAM" id="SSF54001">
    <property type="entry name" value="Cysteine proteinases"/>
    <property type="match status" value="1"/>
</dbReference>
<dbReference type="Pfam" id="PF00648">
    <property type="entry name" value="Peptidase_C2"/>
    <property type="match status" value="2"/>
</dbReference>
<feature type="region of interest" description="Disordered" evidence="5">
    <location>
        <begin position="1601"/>
        <end position="1640"/>
    </location>
</feature>
<dbReference type="GO" id="GO:0006508">
    <property type="term" value="P:proteolysis"/>
    <property type="evidence" value="ECO:0007669"/>
    <property type="project" value="UniProtKB-KW"/>
</dbReference>
<dbReference type="PANTHER" id="PTHR46143:SF1">
    <property type="entry name" value="CALPAIN-7"/>
    <property type="match status" value="1"/>
</dbReference>
<feature type="active site" evidence="4">
    <location>
        <position position="1329"/>
    </location>
</feature>
<accession>A0A151LEJ8</accession>
<evidence type="ECO:0000313" key="8">
    <source>
        <dbReference type="Proteomes" id="UP000076004"/>
    </source>
</evidence>